<evidence type="ECO:0000259" key="6">
    <source>
        <dbReference type="Pfam" id="PF12698"/>
    </source>
</evidence>
<dbReference type="RefSeq" id="WP_013015867.1">
    <property type="nucleotide sequence ID" value="NC_013947.1"/>
</dbReference>
<dbReference type="HOGENOM" id="CLU_046841_3_1_11"/>
<keyword evidence="4 5" id="KW-0472">Membrane</keyword>
<feature type="transmembrane region" description="Helical" evidence="5">
    <location>
        <begin position="166"/>
        <end position="191"/>
    </location>
</feature>
<dbReference type="InterPro" id="IPR013525">
    <property type="entry name" value="ABC2_TM"/>
</dbReference>
<dbReference type="GO" id="GO:0016020">
    <property type="term" value="C:membrane"/>
    <property type="evidence" value="ECO:0007669"/>
    <property type="project" value="UniProtKB-SubCell"/>
</dbReference>
<evidence type="ECO:0000256" key="2">
    <source>
        <dbReference type="ARBA" id="ARBA00022692"/>
    </source>
</evidence>
<dbReference type="eggNOG" id="COG1668">
    <property type="taxonomic scope" value="Bacteria"/>
</dbReference>
<dbReference type="EMBL" id="CP001778">
    <property type="protein sequence ID" value="ADD40296.1"/>
    <property type="molecule type" value="Genomic_DNA"/>
</dbReference>
<reference evidence="7 8" key="1">
    <citation type="journal article" date="2009" name="Stand. Genomic Sci.">
        <title>Complete genome sequence of Stackebrandtia nassauensis type strain (LLR-40K-21).</title>
        <authorList>
            <person name="Munk C."/>
            <person name="Lapidus A."/>
            <person name="Copeland A."/>
            <person name="Jando M."/>
            <person name="Mayilraj S."/>
            <person name="Glavina Del Rio T."/>
            <person name="Nolan M."/>
            <person name="Chen F."/>
            <person name="Lucas S."/>
            <person name="Tice H."/>
            <person name="Cheng J.F."/>
            <person name="Han C."/>
            <person name="Detter J.C."/>
            <person name="Bruce D."/>
            <person name="Goodwin L."/>
            <person name="Chain P."/>
            <person name="Pitluck S."/>
            <person name="Goker M."/>
            <person name="Ovchinikova G."/>
            <person name="Pati A."/>
            <person name="Ivanova N."/>
            <person name="Mavromatis K."/>
            <person name="Chen A."/>
            <person name="Palaniappan K."/>
            <person name="Land M."/>
            <person name="Hauser L."/>
            <person name="Chang Y.J."/>
            <person name="Jeffries C.D."/>
            <person name="Bristow J."/>
            <person name="Eisen J.A."/>
            <person name="Markowitz V."/>
            <person name="Hugenholtz P."/>
            <person name="Kyrpides N.C."/>
            <person name="Klenk H.P."/>
        </authorList>
    </citation>
    <scope>NUCLEOTIDE SEQUENCE [LARGE SCALE GENOMIC DNA]</scope>
    <source>
        <strain evidence="8">DSM 44728 / CIP 108903 / NRRL B-16338 / NBRC 102104 / LLR-40K-21</strain>
    </source>
</reference>
<dbReference type="KEGG" id="sna:Snas_0582"/>
<comment type="subcellular location">
    <subcellularLocation>
        <location evidence="1">Membrane</location>
        <topology evidence="1">Multi-pass membrane protein</topology>
    </subcellularLocation>
</comment>
<feature type="transmembrane region" description="Helical" evidence="5">
    <location>
        <begin position="212"/>
        <end position="238"/>
    </location>
</feature>
<dbReference type="Pfam" id="PF12698">
    <property type="entry name" value="ABC2_membrane_3"/>
    <property type="match status" value="1"/>
</dbReference>
<keyword evidence="3 5" id="KW-1133">Transmembrane helix</keyword>
<dbReference type="GO" id="GO:0140359">
    <property type="term" value="F:ABC-type transporter activity"/>
    <property type="evidence" value="ECO:0007669"/>
    <property type="project" value="InterPro"/>
</dbReference>
<feature type="transmembrane region" description="Helical" evidence="5">
    <location>
        <begin position="258"/>
        <end position="277"/>
    </location>
</feature>
<accession>D3Q5Z7</accession>
<protein>
    <submittedName>
        <fullName evidence="7">ABC-type Na+ efflux pump permease component-like protein</fullName>
    </submittedName>
</protein>
<dbReference type="AlphaFoldDB" id="D3Q5Z7"/>
<feature type="transmembrane region" description="Helical" evidence="5">
    <location>
        <begin position="345"/>
        <end position="366"/>
    </location>
</feature>
<evidence type="ECO:0000256" key="4">
    <source>
        <dbReference type="ARBA" id="ARBA00023136"/>
    </source>
</evidence>
<evidence type="ECO:0000256" key="5">
    <source>
        <dbReference type="SAM" id="Phobius"/>
    </source>
</evidence>
<dbReference type="STRING" id="446470.Snas_0582"/>
<evidence type="ECO:0000313" key="8">
    <source>
        <dbReference type="Proteomes" id="UP000000844"/>
    </source>
</evidence>
<evidence type="ECO:0000256" key="3">
    <source>
        <dbReference type="ARBA" id="ARBA00022989"/>
    </source>
</evidence>
<organism evidence="7 8">
    <name type="scientific">Stackebrandtia nassauensis (strain DSM 44728 / CIP 108903 / NRRL B-16338 / NBRC 102104 / LLR-40K-21)</name>
    <dbReference type="NCBI Taxonomy" id="446470"/>
    <lineage>
        <taxon>Bacteria</taxon>
        <taxon>Bacillati</taxon>
        <taxon>Actinomycetota</taxon>
        <taxon>Actinomycetes</taxon>
        <taxon>Glycomycetales</taxon>
        <taxon>Glycomycetaceae</taxon>
        <taxon>Stackebrandtia</taxon>
    </lineage>
</organism>
<keyword evidence="8" id="KW-1185">Reference proteome</keyword>
<dbReference type="PANTHER" id="PTHR43471">
    <property type="entry name" value="ABC TRANSPORTER PERMEASE"/>
    <property type="match status" value="1"/>
</dbReference>
<proteinExistence type="predicted"/>
<dbReference type="OrthoDB" id="3268959at2"/>
<name>D3Q5Z7_STANL</name>
<feature type="transmembrane region" description="Helical" evidence="5">
    <location>
        <begin position="21"/>
        <end position="42"/>
    </location>
</feature>
<feature type="domain" description="ABC-2 type transporter transmembrane" evidence="6">
    <location>
        <begin position="19"/>
        <end position="362"/>
    </location>
</feature>
<evidence type="ECO:0000256" key="1">
    <source>
        <dbReference type="ARBA" id="ARBA00004141"/>
    </source>
</evidence>
<feature type="transmembrane region" description="Helical" evidence="5">
    <location>
        <begin position="289"/>
        <end position="309"/>
    </location>
</feature>
<gene>
    <name evidence="7" type="ordered locus">Snas_0582</name>
</gene>
<dbReference type="Proteomes" id="UP000000844">
    <property type="component" value="Chromosome"/>
</dbReference>
<dbReference type="PANTHER" id="PTHR43471:SF3">
    <property type="entry name" value="ABC TRANSPORTER PERMEASE PROTEIN NATB"/>
    <property type="match status" value="1"/>
</dbReference>
<keyword evidence="2 5" id="KW-0812">Transmembrane</keyword>
<evidence type="ECO:0000313" key="7">
    <source>
        <dbReference type="EMBL" id="ADD40296.1"/>
    </source>
</evidence>
<sequence>MKGLWLVARREILVRGKSKSYLIGLLASAVLVVVVSLLPTFLGGDDTYKIAVTGTDAPVLAESVPEVGEAHGMKIEADEVDDAAAAKAAISDDKADIAIVDNKTVIADGEPDQGLLTVVEAVHQRVIAERQLVDAGADPDKVSDAMKVDTLKTEQVNGEDNTARQVIGYFLTIILFFMVMMPTMYVAMGVVEEKSSRIVEILLSSLRTWQLLGGKILGLGVLGFLNLAVPAGVGLIAATATGAIDYLPSGMGVTIVTALGWWVLGFAFYAAMAGSLGSLVSRQEDINSAIGPMTMLMVASYVVTSIYVWDPTATVSKVLSFIPPFSMLMMPVRAAVNDAAPWEQLLSAAVLAAAAVGMLSIGATIYKRSVMRIGSKVKLTEIFTKSA</sequence>